<evidence type="ECO:0000256" key="2">
    <source>
        <dbReference type="SAM" id="Phobius"/>
    </source>
</evidence>
<dbReference type="EMBL" id="JYDO01000016">
    <property type="protein sequence ID" value="KRZ77884.1"/>
    <property type="molecule type" value="Genomic_DNA"/>
</dbReference>
<dbReference type="AlphaFoldDB" id="A0A0V1N239"/>
<keyword evidence="2" id="KW-1133">Transmembrane helix</keyword>
<dbReference type="OrthoDB" id="5919863at2759"/>
<feature type="transmembrane region" description="Helical" evidence="2">
    <location>
        <begin position="21"/>
        <end position="38"/>
    </location>
</feature>
<sequence length="118" mass="12801">MDYLIAHRPPSSSWKDYGGTLCLLAAEVAIVLVLVIYGGGRCCYLLKNIVLLLCLLSARMLPTKRELGKRGSRACSSRTDNTATDTNPQVDTGAPSLRDDRDSSPTAPGRAARYNLMN</sequence>
<reference evidence="3 4" key="1">
    <citation type="submission" date="2015-01" db="EMBL/GenBank/DDBJ databases">
        <title>Evolution of Trichinella species and genotypes.</title>
        <authorList>
            <person name="Korhonen P.K."/>
            <person name="Edoardo P."/>
            <person name="Giuseppe L.R."/>
            <person name="Gasser R.B."/>
        </authorList>
    </citation>
    <scope>NUCLEOTIDE SEQUENCE [LARGE SCALE GENOMIC DNA]</scope>
    <source>
        <strain evidence="3">ISS1980</strain>
    </source>
</reference>
<proteinExistence type="predicted"/>
<accession>A0A0V1N239</accession>
<evidence type="ECO:0000256" key="1">
    <source>
        <dbReference type="SAM" id="MobiDB-lite"/>
    </source>
</evidence>
<gene>
    <name evidence="3" type="ORF">T10_2112</name>
</gene>
<evidence type="ECO:0000313" key="4">
    <source>
        <dbReference type="Proteomes" id="UP000054843"/>
    </source>
</evidence>
<comment type="caution">
    <text evidence="3">The sequence shown here is derived from an EMBL/GenBank/DDBJ whole genome shotgun (WGS) entry which is preliminary data.</text>
</comment>
<name>A0A0V1N239_9BILA</name>
<keyword evidence="4" id="KW-1185">Reference proteome</keyword>
<evidence type="ECO:0000313" key="3">
    <source>
        <dbReference type="EMBL" id="KRZ77884.1"/>
    </source>
</evidence>
<keyword evidence="2" id="KW-0812">Transmembrane</keyword>
<organism evidence="3 4">
    <name type="scientific">Trichinella papuae</name>
    <dbReference type="NCBI Taxonomy" id="268474"/>
    <lineage>
        <taxon>Eukaryota</taxon>
        <taxon>Metazoa</taxon>
        <taxon>Ecdysozoa</taxon>
        <taxon>Nematoda</taxon>
        <taxon>Enoplea</taxon>
        <taxon>Dorylaimia</taxon>
        <taxon>Trichinellida</taxon>
        <taxon>Trichinellidae</taxon>
        <taxon>Trichinella</taxon>
    </lineage>
</organism>
<protein>
    <submittedName>
        <fullName evidence="3">Uncharacterized protein</fullName>
    </submittedName>
</protein>
<feature type="region of interest" description="Disordered" evidence="1">
    <location>
        <begin position="65"/>
        <end position="118"/>
    </location>
</feature>
<feature type="compositionally biased region" description="Polar residues" evidence="1">
    <location>
        <begin position="74"/>
        <end position="90"/>
    </location>
</feature>
<keyword evidence="2" id="KW-0472">Membrane</keyword>
<dbReference type="Proteomes" id="UP000054843">
    <property type="component" value="Unassembled WGS sequence"/>
</dbReference>